<proteinExistence type="inferred from homology"/>
<dbReference type="EnsemblProtists" id="EKX47927">
    <property type="protein sequence ID" value="EKX47927"/>
    <property type="gene ID" value="GUITHDRAFT_106475"/>
</dbReference>
<accession>L1JHZ2</accession>
<sequence length="734" mass="83238">MDGLQTRLEQGGIVKTPARTGDNPVNVHVSSVQSVIRNAHLVQYHWKDVDLEAKRKAWEETTLEVANAQESSAASRKALAESTKNFRKLPDEEKLAAWGALLKSYQSEIDSLTKRCKAAELAFINVFKALRDVPDPTGMLSTLCEELENMIVLKTAYDKVSKELDEYKEEFQSLKNQDVTIRRLEEKIASLEEEREGYVAAALDEHARALEVQTKAAMESKEKKEKELENQVKQLKQSIVEMQRKNDEAQALQLENQVQLEAEIAAKHSQIDLLSEEVDRLSAQVTATEREKEQINSQYLELWRKHYTNGEAAASGTTSSTSAKVVELETALQSKEGRLKQLCLQVEILEESVQKERDTAQQAAEQHLRQLKVKEQEIEHLKQTISELPSQADYRRLKRQIQILQAVEYNMPDALESAMNESDEEHEDEDNKGSEIRKLEEILIAKNRQLDSKLTETKRLLDSTNDELKELKKKETEAEQKIAEQAALIAKLEDQLYTQQSPLSQGFSAQHLSALLDSKDRDHDEENVPANQNSLAAAVAEQRDRFRAANIALEAENTALKKRQTNLEGEIRTLRSDNVKMYEKIKYLESYRPGAAARGNHSDVEAGIDTFPHADKYKALYEESLNPFTVFNQKQRQLRKEKMPLHERLMLEMSQFFLGNSVARKFLFFYMVIMHILVFVTLYRFTHNTGCRRISGGGAAAAAQAAGQAAGVAIAQQMLAKKMEASPWPAASKR</sequence>
<keyword evidence="7" id="KW-0333">Golgi apparatus</keyword>
<evidence type="ECO:0000313" key="16">
    <source>
        <dbReference type="Proteomes" id="UP000011087"/>
    </source>
</evidence>
<feature type="coiled-coil region" evidence="10">
    <location>
        <begin position="550"/>
        <end position="577"/>
    </location>
</feature>
<dbReference type="HOGENOM" id="CLU_016758_0_0_1"/>
<dbReference type="eggNOG" id="KOG0963">
    <property type="taxonomic scope" value="Eukaryota"/>
</dbReference>
<name>L1JHZ2_GUITC</name>
<comment type="similarity">
    <text evidence="2">Belongs to the CASP family.</text>
</comment>
<evidence type="ECO:0000256" key="8">
    <source>
        <dbReference type="ARBA" id="ARBA00023054"/>
    </source>
</evidence>
<gene>
    <name evidence="14" type="ORF">GUITHDRAFT_106475</name>
</gene>
<dbReference type="EMBL" id="JH992988">
    <property type="protein sequence ID" value="EKX47927.1"/>
    <property type="molecule type" value="Genomic_DNA"/>
</dbReference>
<evidence type="ECO:0000256" key="6">
    <source>
        <dbReference type="ARBA" id="ARBA00022989"/>
    </source>
</evidence>
<feature type="domain" description="CASP C-terminal" evidence="12">
    <location>
        <begin position="447"/>
        <end position="687"/>
    </location>
</feature>
<keyword evidence="9 11" id="KW-0472">Membrane</keyword>
<reference evidence="14 16" key="1">
    <citation type="journal article" date="2012" name="Nature">
        <title>Algal genomes reveal evolutionary mosaicism and the fate of nucleomorphs.</title>
        <authorList>
            <consortium name="DOE Joint Genome Institute"/>
            <person name="Curtis B.A."/>
            <person name="Tanifuji G."/>
            <person name="Burki F."/>
            <person name="Gruber A."/>
            <person name="Irimia M."/>
            <person name="Maruyama S."/>
            <person name="Arias M.C."/>
            <person name="Ball S.G."/>
            <person name="Gile G.H."/>
            <person name="Hirakawa Y."/>
            <person name="Hopkins J.F."/>
            <person name="Kuo A."/>
            <person name="Rensing S.A."/>
            <person name="Schmutz J."/>
            <person name="Symeonidi A."/>
            <person name="Elias M."/>
            <person name="Eveleigh R.J."/>
            <person name="Herman E.K."/>
            <person name="Klute M.J."/>
            <person name="Nakayama T."/>
            <person name="Obornik M."/>
            <person name="Reyes-Prieto A."/>
            <person name="Armbrust E.V."/>
            <person name="Aves S.J."/>
            <person name="Beiko R.G."/>
            <person name="Coutinho P."/>
            <person name="Dacks J.B."/>
            <person name="Durnford D.G."/>
            <person name="Fast N.M."/>
            <person name="Green B.R."/>
            <person name="Grisdale C.J."/>
            <person name="Hempel F."/>
            <person name="Henrissat B."/>
            <person name="Hoppner M.P."/>
            <person name="Ishida K."/>
            <person name="Kim E."/>
            <person name="Koreny L."/>
            <person name="Kroth P.G."/>
            <person name="Liu Y."/>
            <person name="Malik S.B."/>
            <person name="Maier U.G."/>
            <person name="McRose D."/>
            <person name="Mock T."/>
            <person name="Neilson J.A."/>
            <person name="Onodera N.T."/>
            <person name="Poole A.M."/>
            <person name="Pritham E.J."/>
            <person name="Richards T.A."/>
            <person name="Rocap G."/>
            <person name="Roy S.W."/>
            <person name="Sarai C."/>
            <person name="Schaack S."/>
            <person name="Shirato S."/>
            <person name="Slamovits C.H."/>
            <person name="Spencer D.F."/>
            <person name="Suzuki S."/>
            <person name="Worden A.Z."/>
            <person name="Zauner S."/>
            <person name="Barry K."/>
            <person name="Bell C."/>
            <person name="Bharti A.K."/>
            <person name="Crow J.A."/>
            <person name="Grimwood J."/>
            <person name="Kramer R."/>
            <person name="Lindquist E."/>
            <person name="Lucas S."/>
            <person name="Salamov A."/>
            <person name="McFadden G.I."/>
            <person name="Lane C.E."/>
            <person name="Keeling P.J."/>
            <person name="Gray M.W."/>
            <person name="Grigoriev I.V."/>
            <person name="Archibald J.M."/>
        </authorList>
    </citation>
    <scope>NUCLEOTIDE SEQUENCE</scope>
    <source>
        <strain evidence="14 16">CCMP2712</strain>
    </source>
</reference>
<evidence type="ECO:0000256" key="1">
    <source>
        <dbReference type="ARBA" id="ARBA00004409"/>
    </source>
</evidence>
<protein>
    <recommendedName>
        <fullName evidence="3">Protein CASP</fullName>
    </recommendedName>
</protein>
<dbReference type="GeneID" id="17304503"/>
<keyword evidence="4" id="KW-0813">Transport</keyword>
<dbReference type="PANTHER" id="PTHR14043">
    <property type="entry name" value="CCAAT DISPLACEMENT PROTEIN-RELATED"/>
    <property type="match status" value="1"/>
</dbReference>
<evidence type="ECO:0000256" key="7">
    <source>
        <dbReference type="ARBA" id="ARBA00023034"/>
    </source>
</evidence>
<dbReference type="GO" id="GO:0000139">
    <property type="term" value="C:Golgi membrane"/>
    <property type="evidence" value="ECO:0007669"/>
    <property type="project" value="UniProtKB-SubCell"/>
</dbReference>
<dbReference type="KEGG" id="gtt:GUITHDRAFT_106475"/>
<dbReference type="OMA" id="WQQEGFN"/>
<dbReference type="PaxDb" id="55529-EKX47927"/>
<dbReference type="InterPro" id="IPR057476">
    <property type="entry name" value="Cux_N"/>
</dbReference>
<dbReference type="InterPro" id="IPR012955">
    <property type="entry name" value="CASP_C"/>
</dbReference>
<dbReference type="Pfam" id="PF25398">
    <property type="entry name" value="CUX1_N"/>
    <property type="match status" value="1"/>
</dbReference>
<keyword evidence="16" id="KW-1185">Reference proteome</keyword>
<dbReference type="PANTHER" id="PTHR14043:SF2">
    <property type="entry name" value="HOMEOBOX PROTEIN CUT"/>
    <property type="match status" value="1"/>
</dbReference>
<evidence type="ECO:0000313" key="14">
    <source>
        <dbReference type="EMBL" id="EKX47927.1"/>
    </source>
</evidence>
<dbReference type="Proteomes" id="UP000011087">
    <property type="component" value="Unassembled WGS sequence"/>
</dbReference>
<evidence type="ECO:0000259" key="13">
    <source>
        <dbReference type="Pfam" id="PF25398"/>
    </source>
</evidence>
<evidence type="ECO:0000256" key="2">
    <source>
        <dbReference type="ARBA" id="ARBA00006415"/>
    </source>
</evidence>
<evidence type="ECO:0000313" key="15">
    <source>
        <dbReference type="EnsemblProtists" id="EKX47927"/>
    </source>
</evidence>
<comment type="subcellular location">
    <subcellularLocation>
        <location evidence="1">Golgi apparatus membrane</location>
        <topology evidence="1">Single-pass type IV membrane protein</topology>
    </subcellularLocation>
</comment>
<keyword evidence="8 10" id="KW-0175">Coiled coil</keyword>
<dbReference type="RefSeq" id="XP_005834907.1">
    <property type="nucleotide sequence ID" value="XM_005834850.1"/>
</dbReference>
<evidence type="ECO:0000256" key="9">
    <source>
        <dbReference type="ARBA" id="ARBA00023136"/>
    </source>
</evidence>
<evidence type="ECO:0000256" key="10">
    <source>
        <dbReference type="SAM" id="Coils"/>
    </source>
</evidence>
<dbReference type="Pfam" id="PF08172">
    <property type="entry name" value="CASP_C"/>
    <property type="match status" value="1"/>
</dbReference>
<evidence type="ECO:0000259" key="12">
    <source>
        <dbReference type="Pfam" id="PF08172"/>
    </source>
</evidence>
<feature type="coiled-coil region" evidence="10">
    <location>
        <begin position="325"/>
        <end position="384"/>
    </location>
</feature>
<evidence type="ECO:0000256" key="5">
    <source>
        <dbReference type="ARBA" id="ARBA00022692"/>
    </source>
</evidence>
<feature type="transmembrane region" description="Helical" evidence="11">
    <location>
        <begin position="666"/>
        <end position="685"/>
    </location>
</feature>
<evidence type="ECO:0000256" key="3">
    <source>
        <dbReference type="ARBA" id="ARBA00018691"/>
    </source>
</evidence>
<dbReference type="AlphaFoldDB" id="L1JHZ2"/>
<reference evidence="15" key="3">
    <citation type="submission" date="2015-06" db="UniProtKB">
        <authorList>
            <consortium name="EnsemblProtists"/>
        </authorList>
    </citation>
    <scope>IDENTIFICATION</scope>
</reference>
<feature type="coiled-coil region" evidence="10">
    <location>
        <begin position="150"/>
        <end position="298"/>
    </location>
</feature>
<evidence type="ECO:0000256" key="4">
    <source>
        <dbReference type="ARBA" id="ARBA00022448"/>
    </source>
</evidence>
<feature type="coiled-coil region" evidence="10">
    <location>
        <begin position="447"/>
        <end position="495"/>
    </location>
</feature>
<organism evidence="14">
    <name type="scientific">Guillardia theta (strain CCMP2712)</name>
    <name type="common">Cryptophyte</name>
    <dbReference type="NCBI Taxonomy" id="905079"/>
    <lineage>
        <taxon>Eukaryota</taxon>
        <taxon>Cryptophyceae</taxon>
        <taxon>Pyrenomonadales</taxon>
        <taxon>Geminigeraceae</taxon>
        <taxon>Guillardia</taxon>
    </lineage>
</organism>
<feature type="domain" description="Cux N-terminal" evidence="13">
    <location>
        <begin position="42"/>
        <end position="146"/>
    </location>
</feature>
<keyword evidence="6 11" id="KW-1133">Transmembrane helix</keyword>
<dbReference type="OrthoDB" id="10257567at2759"/>
<keyword evidence="5 11" id="KW-0812">Transmembrane</keyword>
<reference evidence="16" key="2">
    <citation type="submission" date="2012-11" db="EMBL/GenBank/DDBJ databases">
        <authorList>
            <person name="Kuo A."/>
            <person name="Curtis B.A."/>
            <person name="Tanifuji G."/>
            <person name="Burki F."/>
            <person name="Gruber A."/>
            <person name="Irimia M."/>
            <person name="Maruyama S."/>
            <person name="Arias M.C."/>
            <person name="Ball S.G."/>
            <person name="Gile G.H."/>
            <person name="Hirakawa Y."/>
            <person name="Hopkins J.F."/>
            <person name="Rensing S.A."/>
            <person name="Schmutz J."/>
            <person name="Symeonidi A."/>
            <person name="Elias M."/>
            <person name="Eveleigh R.J."/>
            <person name="Herman E.K."/>
            <person name="Klute M.J."/>
            <person name="Nakayama T."/>
            <person name="Obornik M."/>
            <person name="Reyes-Prieto A."/>
            <person name="Armbrust E.V."/>
            <person name="Aves S.J."/>
            <person name="Beiko R.G."/>
            <person name="Coutinho P."/>
            <person name="Dacks J.B."/>
            <person name="Durnford D.G."/>
            <person name="Fast N.M."/>
            <person name="Green B.R."/>
            <person name="Grisdale C."/>
            <person name="Hempe F."/>
            <person name="Henrissat B."/>
            <person name="Hoppner M.P."/>
            <person name="Ishida K.-I."/>
            <person name="Kim E."/>
            <person name="Koreny L."/>
            <person name="Kroth P.G."/>
            <person name="Liu Y."/>
            <person name="Malik S.-B."/>
            <person name="Maier U.G."/>
            <person name="McRose D."/>
            <person name="Mock T."/>
            <person name="Neilson J.A."/>
            <person name="Onodera N.T."/>
            <person name="Poole A.M."/>
            <person name="Pritham E.J."/>
            <person name="Richards T.A."/>
            <person name="Rocap G."/>
            <person name="Roy S.W."/>
            <person name="Sarai C."/>
            <person name="Schaack S."/>
            <person name="Shirato S."/>
            <person name="Slamovits C.H."/>
            <person name="Spencer D.F."/>
            <person name="Suzuki S."/>
            <person name="Worden A.Z."/>
            <person name="Zauner S."/>
            <person name="Barry K."/>
            <person name="Bell C."/>
            <person name="Bharti A.K."/>
            <person name="Crow J.A."/>
            <person name="Grimwood J."/>
            <person name="Kramer R."/>
            <person name="Lindquist E."/>
            <person name="Lucas S."/>
            <person name="Salamov A."/>
            <person name="McFadden G.I."/>
            <person name="Lane C.E."/>
            <person name="Keeling P.J."/>
            <person name="Gray M.W."/>
            <person name="Grigoriev I.V."/>
            <person name="Archibald J.M."/>
        </authorList>
    </citation>
    <scope>NUCLEOTIDE SEQUENCE</scope>
    <source>
        <strain evidence="16">CCMP2712</strain>
    </source>
</reference>
<evidence type="ECO:0000256" key="11">
    <source>
        <dbReference type="SAM" id="Phobius"/>
    </source>
</evidence>
<dbReference type="STRING" id="905079.L1JHZ2"/>
<dbReference type="GO" id="GO:0006891">
    <property type="term" value="P:intra-Golgi vesicle-mediated transport"/>
    <property type="evidence" value="ECO:0007669"/>
    <property type="project" value="InterPro"/>
</dbReference>